<evidence type="ECO:0000256" key="1">
    <source>
        <dbReference type="ARBA" id="ARBA00001539"/>
    </source>
</evidence>
<dbReference type="STRING" id="243230.DR_A0041"/>
<dbReference type="InterPro" id="IPR005888">
    <property type="entry name" value="dTDP_Gluc_deHydtase"/>
</dbReference>
<evidence type="ECO:0000313" key="9">
    <source>
        <dbReference type="EMBL" id="AAF12268.1"/>
    </source>
</evidence>
<evidence type="ECO:0000256" key="6">
    <source>
        <dbReference type="ARBA" id="ARBA00023239"/>
    </source>
</evidence>
<reference evidence="9 10" key="1">
    <citation type="journal article" date="1999" name="Science">
        <title>Genome sequence of the radioresistant bacterium Deinococcus radiodurans R1.</title>
        <authorList>
            <person name="White O."/>
            <person name="Eisen J.A."/>
            <person name="Heidelberg J.F."/>
            <person name="Hickey E.K."/>
            <person name="Peterson J.D."/>
            <person name="Dodson R.J."/>
            <person name="Haft D.H."/>
            <person name="Gwinn M.L."/>
            <person name="Nelson W.C."/>
            <person name="Richardson D.L."/>
            <person name="Moffat K.S."/>
            <person name="Qin H."/>
            <person name="Jiang L."/>
            <person name="Pamphile W."/>
            <person name="Crosby M."/>
            <person name="Shen M."/>
            <person name="Vamathevan J.J."/>
            <person name="Lam P."/>
            <person name="McDonald L."/>
            <person name="Utterback T."/>
            <person name="Zalewski C."/>
            <person name="Makarova K.S."/>
            <person name="Aravind L."/>
            <person name="Daly M.J."/>
            <person name="Minton K.W."/>
            <person name="Fleischmann R.D."/>
            <person name="Ketchum K.A."/>
            <person name="Nelson K.E."/>
            <person name="Salzberg S."/>
            <person name="Smith H.O."/>
            <person name="Venter J.C."/>
            <person name="Fraser C.M."/>
        </authorList>
    </citation>
    <scope>NUCLEOTIDE SEQUENCE [LARGE SCALE GENOMIC DNA]</scope>
    <source>
        <strain evidence="10">ATCC 13939 / DSM 20539 / JCM 16871 / LMG 4051 / NBRC 15346 / NCIMB 9279 / R1 / VKM B-1422</strain>
    </source>
</reference>
<dbReference type="FunCoup" id="Q9RZB3">
    <property type="interactions" value="366"/>
</dbReference>
<gene>
    <name evidence="9" type="ordered locus">DR_A0041</name>
</gene>
<evidence type="ECO:0000256" key="5">
    <source>
        <dbReference type="ARBA" id="ARBA00023027"/>
    </source>
</evidence>
<keyword evidence="10" id="KW-1185">Reference proteome</keyword>
<dbReference type="InParanoid" id="Q9RZB3"/>
<accession>Q9RZB3</accession>
<dbReference type="GO" id="GO:0008460">
    <property type="term" value="F:dTDP-glucose 4,6-dehydratase activity"/>
    <property type="evidence" value="ECO:0000318"/>
    <property type="project" value="GO_Central"/>
</dbReference>
<evidence type="ECO:0000313" key="10">
    <source>
        <dbReference type="Proteomes" id="UP000002524"/>
    </source>
</evidence>
<dbReference type="EC" id="4.2.1.46" evidence="4 7"/>
<keyword evidence="6 7" id="KW-0456">Lyase</keyword>
<keyword evidence="5" id="KW-0520">NAD</keyword>
<dbReference type="InterPro" id="IPR036291">
    <property type="entry name" value="NAD(P)-bd_dom_sf"/>
</dbReference>
<dbReference type="EnsemblBacteria" id="AAF12268">
    <property type="protein sequence ID" value="AAF12268"/>
    <property type="gene ID" value="DR_A0041"/>
</dbReference>
<evidence type="ECO:0000256" key="3">
    <source>
        <dbReference type="ARBA" id="ARBA00008178"/>
    </source>
</evidence>
<dbReference type="PATRIC" id="fig|243230.17.peg.2925"/>
<comment type="similarity">
    <text evidence="3 7">Belongs to the NAD(P)-dependent epimerase/dehydratase family. dTDP-glucose dehydratase subfamily.</text>
</comment>
<dbReference type="HOGENOM" id="CLU_007383_1_14_0"/>
<dbReference type="PANTHER" id="PTHR43000">
    <property type="entry name" value="DTDP-D-GLUCOSE 4,6-DEHYDRATASE-RELATED"/>
    <property type="match status" value="1"/>
</dbReference>
<evidence type="ECO:0000256" key="4">
    <source>
        <dbReference type="ARBA" id="ARBA00011990"/>
    </source>
</evidence>
<dbReference type="EMBL" id="AE001825">
    <property type="protein sequence ID" value="AAF12268.1"/>
    <property type="molecule type" value="Genomic_DNA"/>
</dbReference>
<dbReference type="CDD" id="cd05246">
    <property type="entry name" value="dTDP_GD_SDR_e"/>
    <property type="match status" value="1"/>
</dbReference>
<dbReference type="KEGG" id="dra:DR_A0041"/>
<dbReference type="OrthoDB" id="9811743at2"/>
<dbReference type="GeneID" id="69518933"/>
<dbReference type="PIR" id="C75597">
    <property type="entry name" value="C75597"/>
</dbReference>
<dbReference type="Gene3D" id="3.40.50.720">
    <property type="entry name" value="NAD(P)-binding Rossmann-like Domain"/>
    <property type="match status" value="1"/>
</dbReference>
<feature type="domain" description="NAD(P)-binding" evidence="8">
    <location>
        <begin position="17"/>
        <end position="316"/>
    </location>
</feature>
<protein>
    <recommendedName>
        <fullName evidence="4 7">dTDP-glucose 4,6-dehydratase</fullName>
        <ecNumber evidence="4 7">4.2.1.46</ecNumber>
    </recommendedName>
</protein>
<dbReference type="PaxDb" id="243230-DR_A0041"/>
<dbReference type="GO" id="GO:0009225">
    <property type="term" value="P:nucleotide-sugar metabolic process"/>
    <property type="evidence" value="ECO:0007669"/>
    <property type="project" value="InterPro"/>
</dbReference>
<dbReference type="InterPro" id="IPR016040">
    <property type="entry name" value="NAD(P)-bd_dom"/>
</dbReference>
<name>Q9RZB3_DEIRA</name>
<comment type="catalytic activity">
    <reaction evidence="1 7">
        <text>dTDP-alpha-D-glucose = dTDP-4-dehydro-6-deoxy-alpha-D-glucose + H2O</text>
        <dbReference type="Rhea" id="RHEA:17221"/>
        <dbReference type="ChEBI" id="CHEBI:15377"/>
        <dbReference type="ChEBI" id="CHEBI:57477"/>
        <dbReference type="ChEBI" id="CHEBI:57649"/>
        <dbReference type="EC" id="4.2.1.46"/>
    </reaction>
</comment>
<dbReference type="Pfam" id="PF16363">
    <property type="entry name" value="GDP_Man_Dehyd"/>
    <property type="match status" value="1"/>
</dbReference>
<dbReference type="SUPFAM" id="SSF51735">
    <property type="entry name" value="NAD(P)-binding Rossmann-fold domains"/>
    <property type="match status" value="1"/>
</dbReference>
<dbReference type="NCBIfam" id="TIGR01181">
    <property type="entry name" value="dTDP_gluc_dehyt"/>
    <property type="match status" value="1"/>
</dbReference>
<dbReference type="RefSeq" id="WP_010889301.1">
    <property type="nucleotide sequence ID" value="NC_001264.1"/>
</dbReference>
<comment type="cofactor">
    <cofactor evidence="2 7">
        <name>NAD(+)</name>
        <dbReference type="ChEBI" id="CHEBI:57540"/>
    </cofactor>
</comment>
<sequence length="364" mass="40885">MTQGNQPSDKQQWKSLLVTGGCGFIGSNFVRYWLGQHPESKVVVYDKLTYAGRKENLHDLWDNPALSLVVGDIGDMDLVRRTCQENDVDLIVNFAAETHVDQSILGPLVFTETNVRGTHVLLEVARELGIRLHHISTDEVYGHIKDGHQSVETDELAPRSPYAASKAAADQLVQAYAITYGIPVTITRGANNVGPYQYPEKAVPLFSTNAILGEPLPVYGDGQQMRDYAHVYDHCTGIETVLLRGNIGEVYNVGTGREMTNLEMVDIVLETLGKDHSLVKHVTDRPGHDRRYSMNVDKLRSLGWQPKYDPKQAVAEAARWYEGNRWWWEPIRSGEFREYYNRQYAGRLASAEPAAAQSTEAKQQ</sequence>
<dbReference type="Gene3D" id="3.90.25.10">
    <property type="entry name" value="UDP-galactose 4-epimerase, domain 1"/>
    <property type="match status" value="1"/>
</dbReference>
<dbReference type="AlphaFoldDB" id="Q9RZB3"/>
<dbReference type="Proteomes" id="UP000002524">
    <property type="component" value="Chromosome 2"/>
</dbReference>
<evidence type="ECO:0000256" key="7">
    <source>
        <dbReference type="RuleBase" id="RU004473"/>
    </source>
</evidence>
<evidence type="ECO:0000256" key="2">
    <source>
        <dbReference type="ARBA" id="ARBA00001911"/>
    </source>
</evidence>
<dbReference type="eggNOG" id="COG1088">
    <property type="taxonomic scope" value="Bacteria"/>
</dbReference>
<evidence type="ECO:0000259" key="8">
    <source>
        <dbReference type="Pfam" id="PF16363"/>
    </source>
</evidence>
<proteinExistence type="inferred from homology"/>
<organism evidence="9 10">
    <name type="scientific">Deinococcus radiodurans (strain ATCC 13939 / DSM 20539 / JCM 16871 / CCUG 27074 / LMG 4051 / NBRC 15346 / NCIMB 9279 / VKM B-1422 / R1)</name>
    <dbReference type="NCBI Taxonomy" id="243230"/>
    <lineage>
        <taxon>Bacteria</taxon>
        <taxon>Thermotogati</taxon>
        <taxon>Deinococcota</taxon>
        <taxon>Deinococci</taxon>
        <taxon>Deinococcales</taxon>
        <taxon>Deinococcaceae</taxon>
        <taxon>Deinococcus</taxon>
    </lineage>
</organism>